<proteinExistence type="predicted"/>
<accession>A0A0C3CEC8</accession>
<feature type="compositionally biased region" description="Polar residues" evidence="1">
    <location>
        <begin position="102"/>
        <end position="111"/>
    </location>
</feature>
<dbReference type="EMBL" id="KN831777">
    <property type="protein sequence ID" value="KIM42569.1"/>
    <property type="molecule type" value="Genomic_DNA"/>
</dbReference>
<gene>
    <name evidence="2" type="ORF">M413DRAFT_26606</name>
</gene>
<protein>
    <submittedName>
        <fullName evidence="2">Uncharacterized protein</fullName>
    </submittedName>
</protein>
<dbReference type="HOGENOM" id="CLU_1142705_0_0_1"/>
<evidence type="ECO:0000256" key="1">
    <source>
        <dbReference type="SAM" id="MobiDB-lite"/>
    </source>
</evidence>
<keyword evidence="3" id="KW-1185">Reference proteome</keyword>
<reference evidence="2 3" key="1">
    <citation type="submission" date="2014-04" db="EMBL/GenBank/DDBJ databases">
        <authorList>
            <consortium name="DOE Joint Genome Institute"/>
            <person name="Kuo A."/>
            <person name="Gay G."/>
            <person name="Dore J."/>
            <person name="Kohler A."/>
            <person name="Nagy L.G."/>
            <person name="Floudas D."/>
            <person name="Copeland A."/>
            <person name="Barry K.W."/>
            <person name="Cichocki N."/>
            <person name="Veneault-Fourrey C."/>
            <person name="LaButti K."/>
            <person name="Lindquist E.A."/>
            <person name="Lipzen A."/>
            <person name="Lundell T."/>
            <person name="Morin E."/>
            <person name="Murat C."/>
            <person name="Sun H."/>
            <person name="Tunlid A."/>
            <person name="Henrissat B."/>
            <person name="Grigoriev I.V."/>
            <person name="Hibbett D.S."/>
            <person name="Martin F."/>
            <person name="Nordberg H.P."/>
            <person name="Cantor M.N."/>
            <person name="Hua S.X."/>
        </authorList>
    </citation>
    <scope>NUCLEOTIDE SEQUENCE [LARGE SCALE GENOMIC DNA]</scope>
    <source>
        <strain evidence="3">h7</strain>
    </source>
</reference>
<feature type="region of interest" description="Disordered" evidence="1">
    <location>
        <begin position="102"/>
        <end position="132"/>
    </location>
</feature>
<evidence type="ECO:0000313" key="3">
    <source>
        <dbReference type="Proteomes" id="UP000053424"/>
    </source>
</evidence>
<organism evidence="2 3">
    <name type="scientific">Hebeloma cylindrosporum</name>
    <dbReference type="NCBI Taxonomy" id="76867"/>
    <lineage>
        <taxon>Eukaryota</taxon>
        <taxon>Fungi</taxon>
        <taxon>Dikarya</taxon>
        <taxon>Basidiomycota</taxon>
        <taxon>Agaricomycotina</taxon>
        <taxon>Agaricomycetes</taxon>
        <taxon>Agaricomycetidae</taxon>
        <taxon>Agaricales</taxon>
        <taxon>Agaricineae</taxon>
        <taxon>Hymenogastraceae</taxon>
        <taxon>Hebeloma</taxon>
    </lineage>
</organism>
<sequence>MPHREICYADFLSSTESIHFGDELERTSDVHCTLCQYYPLSRTPTPERFDQLNFSCLVDSERCPRNAGDSDARNVLANRSINCVGNSGENLHVSQMVSANLLGNDSKSKGNATRKRKRSAPPPPPNSIPKSMDVISAEEYSSLGRSAKRKYEIAYSNSEGTYYGLKSSRLETPQEFITQTRNLYKELDRFSEENARPVSLPTAATAVGITRNFIEADSGVECEEFEGLRFEDLINLDIWDGEE</sequence>
<dbReference type="AlphaFoldDB" id="A0A0C3CEC8"/>
<reference evidence="3" key="2">
    <citation type="submission" date="2015-01" db="EMBL/GenBank/DDBJ databases">
        <title>Evolutionary Origins and Diversification of the Mycorrhizal Mutualists.</title>
        <authorList>
            <consortium name="DOE Joint Genome Institute"/>
            <consortium name="Mycorrhizal Genomics Consortium"/>
            <person name="Kohler A."/>
            <person name="Kuo A."/>
            <person name="Nagy L.G."/>
            <person name="Floudas D."/>
            <person name="Copeland A."/>
            <person name="Barry K.W."/>
            <person name="Cichocki N."/>
            <person name="Veneault-Fourrey C."/>
            <person name="LaButti K."/>
            <person name="Lindquist E.A."/>
            <person name="Lipzen A."/>
            <person name="Lundell T."/>
            <person name="Morin E."/>
            <person name="Murat C."/>
            <person name="Riley R."/>
            <person name="Ohm R."/>
            <person name="Sun H."/>
            <person name="Tunlid A."/>
            <person name="Henrissat B."/>
            <person name="Grigoriev I.V."/>
            <person name="Hibbett D.S."/>
            <person name="Martin F."/>
        </authorList>
    </citation>
    <scope>NUCLEOTIDE SEQUENCE [LARGE SCALE GENOMIC DNA]</scope>
    <source>
        <strain evidence="3">h7</strain>
    </source>
</reference>
<evidence type="ECO:0000313" key="2">
    <source>
        <dbReference type="EMBL" id="KIM42569.1"/>
    </source>
</evidence>
<dbReference type="Proteomes" id="UP000053424">
    <property type="component" value="Unassembled WGS sequence"/>
</dbReference>
<name>A0A0C3CEC8_HEBCY</name>